<evidence type="ECO:0000313" key="2">
    <source>
        <dbReference type="Proteomes" id="UP001148629"/>
    </source>
</evidence>
<accession>A0ACC1SZY6</accession>
<organism evidence="1 2">
    <name type="scientific">Fusarium decemcellulare</name>
    <dbReference type="NCBI Taxonomy" id="57161"/>
    <lineage>
        <taxon>Eukaryota</taxon>
        <taxon>Fungi</taxon>
        <taxon>Dikarya</taxon>
        <taxon>Ascomycota</taxon>
        <taxon>Pezizomycotina</taxon>
        <taxon>Sordariomycetes</taxon>
        <taxon>Hypocreomycetidae</taxon>
        <taxon>Hypocreales</taxon>
        <taxon>Nectriaceae</taxon>
        <taxon>Fusarium</taxon>
        <taxon>Fusarium decemcellulare species complex</taxon>
    </lineage>
</organism>
<name>A0ACC1SZY6_9HYPO</name>
<keyword evidence="2" id="KW-1185">Reference proteome</keyword>
<comment type="caution">
    <text evidence="1">The sequence shown here is derived from an EMBL/GenBank/DDBJ whole genome shotgun (WGS) entry which is preliminary data.</text>
</comment>
<evidence type="ECO:0000313" key="1">
    <source>
        <dbReference type="EMBL" id="KAJ3549705.1"/>
    </source>
</evidence>
<dbReference type="EMBL" id="JANRMS010000016">
    <property type="protein sequence ID" value="KAJ3549705.1"/>
    <property type="molecule type" value="Genomic_DNA"/>
</dbReference>
<dbReference type="Proteomes" id="UP001148629">
    <property type="component" value="Unassembled WGS sequence"/>
</dbReference>
<gene>
    <name evidence="1" type="ORF">NM208_g373</name>
</gene>
<sequence>MASKTDTRGDLIPHFYTSFADGLDTTETMTIGTGKRASQACLRCRRRKTKCSLGLVGDQRKPPCVTCHDTGSDCVLVDSRRGKTRPHRRSRTAANAASTDGAVDTPQQDAGLSLPATGQVPESDDWSTIYEDECRRQSTDENLRMELRNPSDALEILARSDNVPTEDPVSGPESIHNTPSNHSITRSFPPTNNIDITNQLSRTPNQSRQAATVLDDYQLIQQGLLHPSELPELLLIFAQNYHPYFPVTPAYFLRPLAMERIGKQDYFLLTVILTIASRDSPNHSLTHRYCWDHTQRLLLGVLLAQPWAQTPRTVEGLLLLAEWLPHIQIEQTTSEAPKSLFSEDRTAWSLVGLAVRQGYLLRLDRAAFRAPVDGQCKEEEEHKRLVWACEYTIDHVAGTILTNDAAVVYMADRQISVRLGQSFWSRGPSLSTHFTAKDFPSLKPIAGVKDDDYASVLHSSLELTQILYNAHLILYASTERTLAMILDGDYARYLDDFVRAVTVWRTTWKDIQVSHKVKSTLLMMYEYIRLYVNAFSFQAVITRASGAETSYQGTHQTSKRPLAELFSRGIMSSPDGKFIFDAIGAAMNLLELMNNLDPRHVLCYLPSRYYLLVCSFAAQISSVTNTGRRYGVYAAVFLHKAHGAGAFQSLTQRREVTSLALRFVAVMADTPCTESHICHRYSRMLRNLWQRRDTHSDTLRKGPCEAELCRASRTRESSLPQPSSSRQTDGRNSTVENLCRLENMDPVISGNEQLLENEATDFSSLEGYLFGSFLPGITDFGQGQVEGDLSEQDPWTEGLAGMDSGLHGAI</sequence>
<proteinExistence type="predicted"/>
<protein>
    <submittedName>
        <fullName evidence="1">Uncharacterized protein</fullName>
    </submittedName>
</protein>
<reference evidence="1" key="1">
    <citation type="submission" date="2022-08" db="EMBL/GenBank/DDBJ databases">
        <title>Genome Sequence of Fusarium decemcellulare.</title>
        <authorList>
            <person name="Buettner E."/>
        </authorList>
    </citation>
    <scope>NUCLEOTIDE SEQUENCE</scope>
    <source>
        <strain evidence="1">Babe19</strain>
    </source>
</reference>